<feature type="non-terminal residue" evidence="1">
    <location>
        <position position="1"/>
    </location>
</feature>
<dbReference type="AlphaFoldDB" id="W1WJ71"/>
<evidence type="ECO:0000313" key="2">
    <source>
        <dbReference type="Proteomes" id="UP000018853"/>
    </source>
</evidence>
<dbReference type="Proteomes" id="UP000018853">
    <property type="component" value="Unassembled WGS sequence"/>
</dbReference>
<protein>
    <submittedName>
        <fullName evidence="1">Glycerol uptake facilitator protein</fullName>
    </submittedName>
</protein>
<organism evidence="1 2">
    <name type="scientific">Escherichia coli DORA_A_5_14_21</name>
    <dbReference type="NCBI Taxonomy" id="1403943"/>
    <lineage>
        <taxon>Bacteria</taxon>
        <taxon>Pseudomonadati</taxon>
        <taxon>Pseudomonadota</taxon>
        <taxon>Gammaproteobacteria</taxon>
        <taxon>Enterobacterales</taxon>
        <taxon>Enterobacteriaceae</taxon>
        <taxon>Escherichia</taxon>
    </lineage>
</organism>
<accession>W1WJ71</accession>
<reference evidence="1 2" key="1">
    <citation type="submission" date="2013-12" db="EMBL/GenBank/DDBJ databases">
        <title>A Varibaculum cambriense genome reconstructed from a premature infant gut community with otherwise low bacterial novelty that shifts toward anaerobic metabolism during the third week of life.</title>
        <authorList>
            <person name="Brown C.T."/>
            <person name="Sharon I."/>
            <person name="Thomas B.C."/>
            <person name="Castelle C.J."/>
            <person name="Morowitz M.J."/>
            <person name="Banfield J.F."/>
        </authorList>
    </citation>
    <scope>NUCLEOTIDE SEQUENCE [LARGE SCALE GENOMIC DNA]</scope>
    <source>
        <strain evidence="2">DORA_A_5_14_21</strain>
    </source>
</reference>
<sequence length="38" mass="4175">AIVGAFAYRKLIGRHLPCDICVVEEKETTTPSEQKASL</sequence>
<comment type="caution">
    <text evidence="1">The sequence shown here is derived from an EMBL/GenBank/DDBJ whole genome shotgun (WGS) entry which is preliminary data.</text>
</comment>
<dbReference type="EMBL" id="AZLZ01002202">
    <property type="protein sequence ID" value="ETJ17175.1"/>
    <property type="molecule type" value="Genomic_DNA"/>
</dbReference>
<proteinExistence type="predicted"/>
<evidence type="ECO:0000313" key="1">
    <source>
        <dbReference type="EMBL" id="ETJ17175.1"/>
    </source>
</evidence>
<name>W1WJ71_ECOLX</name>
<gene>
    <name evidence="1" type="ORF">Q609_ECAC02202G0001</name>
</gene>